<evidence type="ECO:0000313" key="2">
    <source>
        <dbReference type="Proteomes" id="UP000000387"/>
    </source>
</evidence>
<reference evidence="2" key="1">
    <citation type="submission" date="2010-10" db="EMBL/GenBank/DDBJ databases">
        <title>The complete genome of Rothia dentocariosa ATCC 17931.</title>
        <authorList>
            <person name="Muzny D."/>
            <person name="Qin X."/>
            <person name="Buhay C."/>
            <person name="Dugan-Rocha S."/>
            <person name="Ding Y."/>
            <person name="Chen G."/>
            <person name="Hawes A."/>
            <person name="Holder M."/>
            <person name="Jhangiani S."/>
            <person name="Johnson A."/>
            <person name="Khan Z."/>
            <person name="Li Z."/>
            <person name="Liu W."/>
            <person name="Liu X."/>
            <person name="Perez L."/>
            <person name="Shen H."/>
            <person name="Wang Q."/>
            <person name="Watt J."/>
            <person name="Xi L."/>
            <person name="Xin Y."/>
            <person name="Zhou J."/>
            <person name="Deng J."/>
            <person name="Jiang H."/>
            <person name="Liu Y."/>
            <person name="Qu J."/>
            <person name="Song X.-Z."/>
            <person name="Zhang L."/>
            <person name="Villasana D."/>
            <person name="Johnson A."/>
            <person name="Liu J."/>
            <person name="Liyanage D."/>
            <person name="Lorensuhewa L."/>
            <person name="Robinson T."/>
            <person name="Song A."/>
            <person name="Song B.-B."/>
            <person name="Dinh H."/>
            <person name="Thornton R."/>
            <person name="Coyle M."/>
            <person name="Francisco L."/>
            <person name="Jackson L."/>
            <person name="Javaid M."/>
            <person name="Korchina V."/>
            <person name="Kovar C."/>
            <person name="Mata R."/>
            <person name="Mathew T."/>
            <person name="Ngo R."/>
            <person name="Nguyen L."/>
            <person name="Nguyen N."/>
            <person name="Okwuonu G."/>
            <person name="Ongeri F."/>
            <person name="Pham C."/>
            <person name="Simmons D."/>
            <person name="Wilczek-Boney K."/>
            <person name="Hale W."/>
            <person name="Jakkamsetti A."/>
            <person name="Pham P."/>
            <person name="Ruth R."/>
            <person name="San Lucas F."/>
            <person name="Warren J."/>
            <person name="Zhang J."/>
            <person name="Zhao Z."/>
            <person name="Zhou C."/>
            <person name="Zhu D."/>
            <person name="Lee S."/>
            <person name="Bess C."/>
            <person name="Blankenburg K."/>
            <person name="Forbes L."/>
            <person name="Fu Q."/>
            <person name="Gubbala S."/>
            <person name="Hirani K."/>
            <person name="Jayaseelan J.C."/>
            <person name="Lara F."/>
            <person name="Munidasa M."/>
            <person name="Palculict T."/>
            <person name="Patil S."/>
            <person name="Pu L.-L."/>
            <person name="Saada N."/>
            <person name="Tang L."/>
            <person name="Weissenberger G."/>
            <person name="Zhu Y."/>
            <person name="Hemphill L."/>
            <person name="Shang Y."/>
            <person name="Youmans B."/>
            <person name="Ayvaz T."/>
            <person name="Ross M."/>
            <person name="Santibanez J."/>
            <person name="Aqrawi P."/>
            <person name="Gross S."/>
            <person name="Joshi V."/>
            <person name="Fowler G."/>
            <person name="Nazareth L."/>
            <person name="Reid J."/>
            <person name="Worley K."/>
            <person name="Petrosino J."/>
            <person name="Highlander S."/>
            <person name="Gibbs R."/>
        </authorList>
    </citation>
    <scope>NUCLEOTIDE SEQUENCE [LARGE SCALE GENOMIC DNA]</scope>
    <source>
        <strain evidence="2">ATCC 17931 / CDC X599 / XDIA</strain>
    </source>
</reference>
<evidence type="ECO:0000313" key="1">
    <source>
        <dbReference type="EMBL" id="ADP40160.1"/>
    </source>
</evidence>
<dbReference type="KEGG" id="rdn:HMPREF0733_10702"/>
<protein>
    <submittedName>
        <fullName evidence="1">Uncharacterized protein</fullName>
    </submittedName>
</protein>
<accession>E3H1U7</accession>
<dbReference type="AlphaFoldDB" id="E3H1U7"/>
<proteinExistence type="predicted"/>
<organism evidence="1 2">
    <name type="scientific">Rothia dentocariosa (strain ATCC 17931 / CDC X599 / XDIA)</name>
    <dbReference type="NCBI Taxonomy" id="762948"/>
    <lineage>
        <taxon>Bacteria</taxon>
        <taxon>Bacillati</taxon>
        <taxon>Actinomycetota</taxon>
        <taxon>Actinomycetes</taxon>
        <taxon>Micrococcales</taxon>
        <taxon>Micrococcaceae</taxon>
        <taxon>Rothia</taxon>
    </lineage>
</organism>
<dbReference type="Proteomes" id="UP000000387">
    <property type="component" value="Chromosome"/>
</dbReference>
<name>E3H1U7_ROTDC</name>
<dbReference type="HOGENOM" id="CLU_3140280_0_0_11"/>
<sequence>MMRACTKHTIPQRRLALLFTDIHTYQKRSDIAGGTAIIIQKRGKNTLNN</sequence>
<dbReference type="EMBL" id="CP002280">
    <property type="protein sequence ID" value="ADP40160.1"/>
    <property type="molecule type" value="Genomic_DNA"/>
</dbReference>
<gene>
    <name evidence="1" type="ordered locus">HMPREF0733_10702</name>
</gene>